<reference evidence="3 4" key="1">
    <citation type="submission" date="2021-02" db="EMBL/GenBank/DDBJ databases">
        <title>Taxonomically Unique Crown Gall-Associated Xanthomonas Stains Have Deficiency in Virulence Repertories.</title>
        <authorList>
            <person name="Mafakheri H."/>
            <person name="Taghavi S.M."/>
            <person name="Dimkic I."/>
            <person name="Nemanja K."/>
            <person name="Osdaghi E."/>
        </authorList>
    </citation>
    <scope>NUCLEOTIDE SEQUENCE [LARGE SCALE GENOMIC DNA]</scope>
    <source>
        <strain evidence="3 4">FX4</strain>
    </source>
</reference>
<evidence type="ECO:0000313" key="4">
    <source>
        <dbReference type="Proteomes" id="UP000695802"/>
    </source>
</evidence>
<dbReference type="PANTHER" id="PTHR30388">
    <property type="entry name" value="ALDEHYDE OXIDOREDUCTASE MOLYBDENUM COFACTOR ASSEMBLY PROTEIN"/>
    <property type="match status" value="1"/>
</dbReference>
<dbReference type="Proteomes" id="UP000695802">
    <property type="component" value="Unassembled WGS sequence"/>
</dbReference>
<dbReference type="Pfam" id="PF13478">
    <property type="entry name" value="XdhC_C"/>
    <property type="match status" value="1"/>
</dbReference>
<evidence type="ECO:0000259" key="2">
    <source>
        <dbReference type="Pfam" id="PF13478"/>
    </source>
</evidence>
<name>A0ABS3B101_9XANT</name>
<keyword evidence="4" id="KW-1185">Reference proteome</keyword>
<dbReference type="EMBL" id="JAFIWB010000006">
    <property type="protein sequence ID" value="MBN6102186.1"/>
    <property type="molecule type" value="Genomic_DNA"/>
</dbReference>
<dbReference type="RefSeq" id="WP_206229424.1">
    <property type="nucleotide sequence ID" value="NZ_JAFIWB010000006.1"/>
</dbReference>
<proteinExistence type="predicted"/>
<dbReference type="Gene3D" id="3.40.50.720">
    <property type="entry name" value="NAD(P)-binding Rossmann-like Domain"/>
    <property type="match status" value="1"/>
</dbReference>
<accession>A0ABS3B101</accession>
<gene>
    <name evidence="3" type="primary">xdhC</name>
    <name evidence="3" type="ORF">JR064_08430</name>
</gene>
<sequence>MRADWSLQAEAALARGATALVTVLATAGSTPREAGTRMLVSADGSIGTIGGGVLEWRACALARELLAQPPGSWRVQDYTLGAAAPARAVRCSGSCGECAAHAQVDDLLGQCCGGRVRLLLERLDPARSDWLQEATLGRTLLTRLLPDRLDHRIGDAPPQALSLRAPAPTAGALLAQAIGPRRTPLYLFGAGHVGIAIAHALHGLPFALDWSDPRAELAAAAGAAHLDESALLACAGAASDDALLLILTHDHALDYRLTAAALAGRAGFVGLIGSASKRARFLSRLRHDGLGDAAQARLTCPIGLPGIDGKAPAVIAVAVVAQLLLRASALAAQRSIADQAQRDALPLPQAVHAAR</sequence>
<evidence type="ECO:0000313" key="3">
    <source>
        <dbReference type="EMBL" id="MBN6102186.1"/>
    </source>
</evidence>
<dbReference type="InterPro" id="IPR003777">
    <property type="entry name" value="XdhC_CoxI"/>
</dbReference>
<feature type="domain" description="XdhC- CoxI" evidence="1">
    <location>
        <begin position="14"/>
        <end position="68"/>
    </location>
</feature>
<dbReference type="InterPro" id="IPR027051">
    <property type="entry name" value="XdhC_Rossmann_dom"/>
</dbReference>
<protein>
    <submittedName>
        <fullName evidence="3">Xanthine dehydrogenase accessory protein XdhC</fullName>
    </submittedName>
</protein>
<comment type="caution">
    <text evidence="3">The sequence shown here is derived from an EMBL/GenBank/DDBJ whole genome shotgun (WGS) entry which is preliminary data.</text>
</comment>
<feature type="domain" description="XdhC Rossmann" evidence="2">
    <location>
        <begin position="185"/>
        <end position="323"/>
    </location>
</feature>
<dbReference type="NCBIfam" id="TIGR02964">
    <property type="entry name" value="xanthine_xdhC"/>
    <property type="match status" value="1"/>
</dbReference>
<dbReference type="PANTHER" id="PTHR30388:SF6">
    <property type="entry name" value="XANTHINE DEHYDROGENASE SUBUNIT A-RELATED"/>
    <property type="match status" value="1"/>
</dbReference>
<evidence type="ECO:0000259" key="1">
    <source>
        <dbReference type="Pfam" id="PF02625"/>
    </source>
</evidence>
<organism evidence="3 4">
    <name type="scientific">Xanthomonas bonasiae</name>
    <dbReference type="NCBI Taxonomy" id="2810351"/>
    <lineage>
        <taxon>Bacteria</taxon>
        <taxon>Pseudomonadati</taxon>
        <taxon>Pseudomonadota</taxon>
        <taxon>Gammaproteobacteria</taxon>
        <taxon>Lysobacterales</taxon>
        <taxon>Lysobacteraceae</taxon>
        <taxon>Xanthomonas</taxon>
    </lineage>
</organism>
<dbReference type="Pfam" id="PF02625">
    <property type="entry name" value="XdhC_CoxI"/>
    <property type="match status" value="1"/>
</dbReference>
<dbReference type="InterPro" id="IPR052698">
    <property type="entry name" value="MoCofactor_Util/Proc"/>
</dbReference>
<dbReference type="InterPro" id="IPR014308">
    <property type="entry name" value="Xanthine_DH_XdhC"/>
</dbReference>